<dbReference type="Proteomes" id="UP000041254">
    <property type="component" value="Unassembled WGS sequence"/>
</dbReference>
<reference evidence="8 9" key="1">
    <citation type="submission" date="2014-11" db="EMBL/GenBank/DDBJ databases">
        <authorList>
            <person name="Zhu J."/>
            <person name="Qi W."/>
            <person name="Song R."/>
        </authorList>
    </citation>
    <scope>NUCLEOTIDE SEQUENCE [LARGE SCALE GENOMIC DNA]</scope>
</reference>
<dbReference type="SUPFAM" id="SSF52540">
    <property type="entry name" value="P-loop containing nucleoside triphosphate hydrolases"/>
    <property type="match status" value="1"/>
</dbReference>
<dbReference type="InterPro" id="IPR001650">
    <property type="entry name" value="Helicase_C-like"/>
</dbReference>
<feature type="domain" description="Helicase ATP-binding" evidence="6">
    <location>
        <begin position="56"/>
        <end position="243"/>
    </location>
</feature>
<dbReference type="PhylomeDB" id="A0A0G4EHH0"/>
<dbReference type="AlphaFoldDB" id="A0A0G4EHH0"/>
<dbReference type="VEuPathDB" id="CryptoDB:Vbra_11858"/>
<dbReference type="OMA" id="KCEDESP"/>
<dbReference type="GO" id="GO:0005524">
    <property type="term" value="F:ATP binding"/>
    <property type="evidence" value="ECO:0007669"/>
    <property type="project" value="UniProtKB-KW"/>
</dbReference>
<dbReference type="PROSITE" id="PS00039">
    <property type="entry name" value="DEAD_ATP_HELICASE"/>
    <property type="match status" value="1"/>
</dbReference>
<gene>
    <name evidence="8" type="ORF">Vbra_11858</name>
</gene>
<dbReference type="InterPro" id="IPR014001">
    <property type="entry name" value="Helicase_ATP-bd"/>
</dbReference>
<dbReference type="InterPro" id="IPR000629">
    <property type="entry name" value="RNA-helicase_DEAD-box_CS"/>
</dbReference>
<keyword evidence="4 5" id="KW-0067">ATP-binding</keyword>
<dbReference type="InterPro" id="IPR050079">
    <property type="entry name" value="DEAD_box_RNA_helicase"/>
</dbReference>
<dbReference type="PANTHER" id="PTHR47959:SF13">
    <property type="entry name" value="ATP-DEPENDENT RNA HELICASE RHLE"/>
    <property type="match status" value="1"/>
</dbReference>
<evidence type="ECO:0000313" key="8">
    <source>
        <dbReference type="EMBL" id="CEL95428.1"/>
    </source>
</evidence>
<dbReference type="PANTHER" id="PTHR47959">
    <property type="entry name" value="ATP-DEPENDENT RNA HELICASE RHLE-RELATED"/>
    <property type="match status" value="1"/>
</dbReference>
<evidence type="ECO:0000256" key="5">
    <source>
        <dbReference type="RuleBase" id="RU000492"/>
    </source>
</evidence>
<feature type="domain" description="Helicase C-terminal" evidence="7">
    <location>
        <begin position="354"/>
        <end position="498"/>
    </location>
</feature>
<dbReference type="STRING" id="1169540.A0A0G4EHH0"/>
<dbReference type="InParanoid" id="A0A0G4EHH0"/>
<dbReference type="PROSITE" id="PS51194">
    <property type="entry name" value="HELICASE_CTER"/>
    <property type="match status" value="1"/>
</dbReference>
<evidence type="ECO:0000313" key="9">
    <source>
        <dbReference type="Proteomes" id="UP000041254"/>
    </source>
</evidence>
<proteinExistence type="inferred from homology"/>
<keyword evidence="9" id="KW-1185">Reference proteome</keyword>
<dbReference type="CDD" id="cd00268">
    <property type="entry name" value="DEADc"/>
    <property type="match status" value="1"/>
</dbReference>
<evidence type="ECO:0008006" key="10">
    <source>
        <dbReference type="Google" id="ProtNLM"/>
    </source>
</evidence>
<keyword evidence="3 5" id="KW-0347">Helicase</keyword>
<dbReference type="GO" id="GO:0003724">
    <property type="term" value="F:RNA helicase activity"/>
    <property type="evidence" value="ECO:0007669"/>
    <property type="project" value="TreeGrafter"/>
</dbReference>
<accession>A0A0G4EHH0</accession>
<dbReference type="EMBL" id="CDMY01000227">
    <property type="protein sequence ID" value="CEL95428.1"/>
    <property type="molecule type" value="Genomic_DNA"/>
</dbReference>
<evidence type="ECO:0000256" key="4">
    <source>
        <dbReference type="ARBA" id="ARBA00022840"/>
    </source>
</evidence>
<protein>
    <recommendedName>
        <fullName evidence="10">RNA helicase</fullName>
    </recommendedName>
</protein>
<dbReference type="InterPro" id="IPR011545">
    <property type="entry name" value="DEAD/DEAH_box_helicase_dom"/>
</dbReference>
<dbReference type="OrthoDB" id="337625at2759"/>
<evidence type="ECO:0000256" key="2">
    <source>
        <dbReference type="ARBA" id="ARBA00022801"/>
    </source>
</evidence>
<evidence type="ECO:0000259" key="7">
    <source>
        <dbReference type="PROSITE" id="PS51194"/>
    </source>
</evidence>
<dbReference type="PROSITE" id="PS51192">
    <property type="entry name" value="HELICASE_ATP_BIND_1"/>
    <property type="match status" value="1"/>
</dbReference>
<dbReference type="GO" id="GO:0003676">
    <property type="term" value="F:nucleic acid binding"/>
    <property type="evidence" value="ECO:0007669"/>
    <property type="project" value="InterPro"/>
</dbReference>
<dbReference type="SMART" id="SM00487">
    <property type="entry name" value="DEXDc"/>
    <property type="match status" value="1"/>
</dbReference>
<dbReference type="Pfam" id="PF00270">
    <property type="entry name" value="DEAD"/>
    <property type="match status" value="1"/>
</dbReference>
<dbReference type="InterPro" id="IPR044742">
    <property type="entry name" value="DEAD/DEAH_RhlB"/>
</dbReference>
<sequence>METNQDVNGSIEDAAARDAAATGLPSFDDLSISGELQEGLRHLDVTLPAAIQRRAVPEGLRRKNLIIQADSGSGKTIAFLLVALQNFLNDRSTDPALTSPSPSRPFGAIVGPTREVALQLSDIMQRLTWLIKPRPVVVGLLGGVPLHLEAAKMPTDGPVDFVVATPGKLLEVLGRDMLRFDELRVLVLDEADRLLDHEMRAHIRHLLEHCWRDESLQILIASATLHAPTVTVLERIIEGVAALRGIPPEHFSIEFTRVLDCSIGPTQIEDAALTTVPDDSRTVVCSPYLLNGTRRAEDTSDECPLAVSEWSVSDDGGNRRAPASVGLSIGVPQGVKYYRCVCEDAEDDYGKVAVLIDLVSRWPFVQALIFCNDHALASLVTNELSKLGLQTTYSSECLTQRERMHSYRKVKTRECRVLVCSDLLARGLDFEAVDLVVNLDLPESKEIFLHRSGRAGRFGRGGKCVSLITPDEAASLLYFERQLGMQSHTVASNNDASEPPSEQQLFSLPFAPYLPLLVAESPAALVDSVACCASDGGCEGMMGDVWAMHRAVWGQGQRVR</sequence>
<dbReference type="GO" id="GO:0005829">
    <property type="term" value="C:cytosol"/>
    <property type="evidence" value="ECO:0007669"/>
    <property type="project" value="TreeGrafter"/>
</dbReference>
<dbReference type="Pfam" id="PF00271">
    <property type="entry name" value="Helicase_C"/>
    <property type="match status" value="1"/>
</dbReference>
<dbReference type="InterPro" id="IPR027417">
    <property type="entry name" value="P-loop_NTPase"/>
</dbReference>
<name>A0A0G4EHH0_VITBC</name>
<dbReference type="GO" id="GO:0016787">
    <property type="term" value="F:hydrolase activity"/>
    <property type="evidence" value="ECO:0007669"/>
    <property type="project" value="UniProtKB-KW"/>
</dbReference>
<dbReference type="Gene3D" id="3.40.50.300">
    <property type="entry name" value="P-loop containing nucleotide triphosphate hydrolases"/>
    <property type="match status" value="2"/>
</dbReference>
<organism evidence="8 9">
    <name type="scientific">Vitrella brassicaformis (strain CCMP3155)</name>
    <dbReference type="NCBI Taxonomy" id="1169540"/>
    <lineage>
        <taxon>Eukaryota</taxon>
        <taxon>Sar</taxon>
        <taxon>Alveolata</taxon>
        <taxon>Colpodellida</taxon>
        <taxon>Vitrellaceae</taxon>
        <taxon>Vitrella</taxon>
    </lineage>
</organism>
<evidence type="ECO:0000259" key="6">
    <source>
        <dbReference type="PROSITE" id="PS51192"/>
    </source>
</evidence>
<keyword evidence="2 5" id="KW-0378">Hydrolase</keyword>
<evidence type="ECO:0000256" key="3">
    <source>
        <dbReference type="ARBA" id="ARBA00022806"/>
    </source>
</evidence>
<comment type="similarity">
    <text evidence="5">Belongs to the DEAD box helicase family.</text>
</comment>
<evidence type="ECO:0000256" key="1">
    <source>
        <dbReference type="ARBA" id="ARBA00022741"/>
    </source>
</evidence>
<dbReference type="SMART" id="SM00490">
    <property type="entry name" value="HELICc"/>
    <property type="match status" value="1"/>
</dbReference>
<keyword evidence="1 5" id="KW-0547">Nucleotide-binding</keyword>